<dbReference type="InterPro" id="IPR045214">
    <property type="entry name" value="Surf1/Surf4"/>
</dbReference>
<dbReference type="GO" id="GO:0005886">
    <property type="term" value="C:plasma membrane"/>
    <property type="evidence" value="ECO:0007669"/>
    <property type="project" value="UniProtKB-SubCell"/>
</dbReference>
<reference evidence="7 8" key="1">
    <citation type="journal article" date="2015" name="BMC Genomics">
        <title>Genome mining reveals unlocked bioactive potential of marine Gram-negative bacteria.</title>
        <authorList>
            <person name="Machado H."/>
            <person name="Sonnenschein E.C."/>
            <person name="Melchiorsen J."/>
            <person name="Gram L."/>
        </authorList>
    </citation>
    <scope>NUCLEOTIDE SEQUENCE [LARGE SCALE GENOMIC DNA]</scope>
    <source>
        <strain evidence="7 8">S4054</strain>
    </source>
</reference>
<comment type="similarity">
    <text evidence="2 6">Belongs to the SURF1 family.</text>
</comment>
<feature type="transmembrane region" description="Helical" evidence="6">
    <location>
        <begin position="20"/>
        <end position="41"/>
    </location>
</feature>
<sequence>MIIHFISIGGPAISVFNKKISTVMVIFAVVLVMSVCFRLSYWQWQRAFEKQAQLAMLSEHRENQRLLMNTNTELLQGAKTELVGQLVPDYWWLLDNQILNGQIGYDLIALFNADGVDEHFIINLGFVAAGADRSQLPIIELPLEPIEVKAQFKIGEWSGFTLAKYPNQSAHHRNVLQYLEWSFFSRELSVAVSPLLVIANRTVVTGVTPHYKAVVMSPDKHRAYALQWFLIGLSAGIIAFFATRPKSKELIR</sequence>
<evidence type="ECO:0000256" key="1">
    <source>
        <dbReference type="ARBA" id="ARBA00004370"/>
    </source>
</evidence>
<feature type="transmembrane region" description="Helical" evidence="6">
    <location>
        <begin position="183"/>
        <end position="204"/>
    </location>
</feature>
<feature type="transmembrane region" description="Helical" evidence="6">
    <location>
        <begin position="224"/>
        <end position="243"/>
    </location>
</feature>
<evidence type="ECO:0000256" key="3">
    <source>
        <dbReference type="ARBA" id="ARBA00022692"/>
    </source>
</evidence>
<dbReference type="PANTHER" id="PTHR23427">
    <property type="entry name" value="SURFEIT LOCUS PROTEIN"/>
    <property type="match status" value="1"/>
</dbReference>
<dbReference type="PROSITE" id="PS50895">
    <property type="entry name" value="SURF1"/>
    <property type="match status" value="1"/>
</dbReference>
<dbReference type="Pfam" id="PF02104">
    <property type="entry name" value="SURF1"/>
    <property type="match status" value="1"/>
</dbReference>
<evidence type="ECO:0000256" key="2">
    <source>
        <dbReference type="ARBA" id="ARBA00007165"/>
    </source>
</evidence>
<dbReference type="EMBL" id="AUXW01000141">
    <property type="protein sequence ID" value="KKE83803.1"/>
    <property type="molecule type" value="Genomic_DNA"/>
</dbReference>
<protein>
    <recommendedName>
        <fullName evidence="6">SURF1-like protein</fullName>
    </recommendedName>
</protein>
<comment type="caution">
    <text evidence="7">The sequence shown here is derived from an EMBL/GenBank/DDBJ whole genome shotgun (WGS) entry which is preliminary data.</text>
</comment>
<dbReference type="PANTHER" id="PTHR23427:SF2">
    <property type="entry name" value="SURFEIT LOCUS PROTEIN 1"/>
    <property type="match status" value="1"/>
</dbReference>
<dbReference type="InterPro" id="IPR002994">
    <property type="entry name" value="Surf1/Shy1"/>
</dbReference>
<organism evidence="7 8">
    <name type="scientific">Pseudoalteromonas luteoviolacea S4054</name>
    <dbReference type="NCBI Taxonomy" id="1129367"/>
    <lineage>
        <taxon>Bacteria</taxon>
        <taxon>Pseudomonadati</taxon>
        <taxon>Pseudomonadota</taxon>
        <taxon>Gammaproteobacteria</taxon>
        <taxon>Alteromonadales</taxon>
        <taxon>Pseudoalteromonadaceae</taxon>
        <taxon>Pseudoalteromonas</taxon>
    </lineage>
</organism>
<keyword evidence="6" id="KW-1003">Cell membrane</keyword>
<gene>
    <name evidence="7" type="ORF">N479_12485</name>
</gene>
<evidence type="ECO:0000256" key="5">
    <source>
        <dbReference type="ARBA" id="ARBA00023136"/>
    </source>
</evidence>
<keyword evidence="3 6" id="KW-0812">Transmembrane</keyword>
<evidence type="ECO:0000313" key="7">
    <source>
        <dbReference type="EMBL" id="KKE83803.1"/>
    </source>
</evidence>
<keyword evidence="5 6" id="KW-0472">Membrane</keyword>
<accession>A0A0F6ACD0</accession>
<dbReference type="AlphaFoldDB" id="A0A0F6ACD0"/>
<keyword evidence="4 6" id="KW-1133">Transmembrane helix</keyword>
<evidence type="ECO:0000256" key="4">
    <source>
        <dbReference type="ARBA" id="ARBA00022989"/>
    </source>
</evidence>
<comment type="subcellular location">
    <subcellularLocation>
        <location evidence="6">Cell membrane</location>
        <topology evidence="6">Multi-pass membrane protein</topology>
    </subcellularLocation>
    <subcellularLocation>
        <location evidence="1">Membrane</location>
    </subcellularLocation>
</comment>
<proteinExistence type="inferred from homology"/>
<dbReference type="CDD" id="cd06662">
    <property type="entry name" value="SURF1"/>
    <property type="match status" value="1"/>
</dbReference>
<name>A0A0F6ACD0_9GAMM</name>
<evidence type="ECO:0000313" key="8">
    <source>
        <dbReference type="Proteomes" id="UP000033434"/>
    </source>
</evidence>
<dbReference type="Proteomes" id="UP000033434">
    <property type="component" value="Unassembled WGS sequence"/>
</dbReference>
<dbReference type="PATRIC" id="fig|1129367.4.peg.2286"/>
<evidence type="ECO:0000256" key="6">
    <source>
        <dbReference type="RuleBase" id="RU363076"/>
    </source>
</evidence>